<dbReference type="InterPro" id="IPR007863">
    <property type="entry name" value="Peptidase_M16_C"/>
</dbReference>
<protein>
    <submittedName>
        <fullName evidence="2">Putative Zn-dependent peptidase</fullName>
    </submittedName>
</protein>
<proteinExistence type="predicted"/>
<dbReference type="InterPro" id="IPR011249">
    <property type="entry name" value="Metalloenz_LuxS/M16"/>
</dbReference>
<sequence length="427" mass="48503">MEILDRLNEPDFKAVDNITLIRPHTEKLSNGISLHYIDASEADLVRVEFIFKNPQWNASQPLAIGATNSMLNEGTTHYTASQLADKIDFYGAFYQHEAGFDHSSVTLYSLNKHLKSTLPIIKEIITEASFPDQELSTYIQNSKQKLQVNQQKNDFSARKKFNEILFGSNAYYGYNVNVKDYDNLTRSQLELVRNLQYTASNCTIIISGKVKEEERKLIAELFGGEDWLKNDLLEASQPNFVASTSYNHLIEKKEALQSAIRLGKPLFNKTHADFQGMQVLNTVLGGYFGSRLMSNIREDKGYTYGIGSAIVSLKDAGYFFVATEVGADVCANALTEIYKEINILKNELIPEEELSLVRNYMLGSFLGSLENAFSHADKFKGISFYGLDYDYYDRFFETVRTITPQQLQQLANKYFADEFFEVVVGKK</sequence>
<name>H8KRH7_SOLCM</name>
<dbReference type="EMBL" id="CP003349">
    <property type="protein sequence ID" value="AFD07502.1"/>
    <property type="molecule type" value="Genomic_DNA"/>
</dbReference>
<dbReference type="PANTHER" id="PTHR11851">
    <property type="entry name" value="METALLOPROTEASE"/>
    <property type="match status" value="1"/>
</dbReference>
<dbReference type="Proteomes" id="UP000007590">
    <property type="component" value="Chromosome"/>
</dbReference>
<dbReference type="eggNOG" id="COG0612">
    <property type="taxonomic scope" value="Bacteria"/>
</dbReference>
<dbReference type="Pfam" id="PF05193">
    <property type="entry name" value="Peptidase_M16_C"/>
    <property type="match status" value="1"/>
</dbReference>
<evidence type="ECO:0000259" key="1">
    <source>
        <dbReference type="Pfam" id="PF05193"/>
    </source>
</evidence>
<evidence type="ECO:0000313" key="2">
    <source>
        <dbReference type="EMBL" id="AFD07502.1"/>
    </source>
</evidence>
<dbReference type="InterPro" id="IPR050361">
    <property type="entry name" value="MPP/UQCRC_Complex"/>
</dbReference>
<keyword evidence="3" id="KW-1185">Reference proteome</keyword>
<dbReference type="KEGG" id="scn:Solca_2462"/>
<dbReference type="RefSeq" id="WP_014680729.1">
    <property type="nucleotide sequence ID" value="NC_017770.1"/>
</dbReference>
<dbReference type="SUPFAM" id="SSF63411">
    <property type="entry name" value="LuxS/MPP-like metallohydrolase"/>
    <property type="match status" value="2"/>
</dbReference>
<dbReference type="Gene3D" id="3.30.830.10">
    <property type="entry name" value="Metalloenzyme, LuxS/M16 peptidase-like"/>
    <property type="match status" value="2"/>
</dbReference>
<dbReference type="STRING" id="929556.Solca_2462"/>
<accession>H8KRH7</accession>
<organism evidence="2 3">
    <name type="scientific">Solitalea canadensis (strain ATCC 29591 / DSM 3403 / JCM 21819 / LMG 8368 / NBRC 15130 / NCIMB 12057 / USAM 9D)</name>
    <name type="common">Flexibacter canadensis</name>
    <dbReference type="NCBI Taxonomy" id="929556"/>
    <lineage>
        <taxon>Bacteria</taxon>
        <taxon>Pseudomonadati</taxon>
        <taxon>Bacteroidota</taxon>
        <taxon>Sphingobacteriia</taxon>
        <taxon>Sphingobacteriales</taxon>
        <taxon>Sphingobacteriaceae</taxon>
        <taxon>Solitalea</taxon>
    </lineage>
</organism>
<dbReference type="HOGENOM" id="CLU_009902_6_1_10"/>
<dbReference type="PANTHER" id="PTHR11851:SF224">
    <property type="entry name" value="PROCESSING PROTEASE"/>
    <property type="match status" value="1"/>
</dbReference>
<dbReference type="GO" id="GO:0046872">
    <property type="term" value="F:metal ion binding"/>
    <property type="evidence" value="ECO:0007669"/>
    <property type="project" value="InterPro"/>
</dbReference>
<feature type="domain" description="Peptidase M16 C-terminal" evidence="1">
    <location>
        <begin position="184"/>
        <end position="359"/>
    </location>
</feature>
<dbReference type="AlphaFoldDB" id="H8KRH7"/>
<evidence type="ECO:0000313" key="3">
    <source>
        <dbReference type="Proteomes" id="UP000007590"/>
    </source>
</evidence>
<gene>
    <name evidence="2" type="ordered locus">Solca_2462</name>
</gene>
<reference evidence="2" key="1">
    <citation type="submission" date="2012-02" db="EMBL/GenBank/DDBJ databases">
        <title>The complete genome of Solitalea canadensis DSM 3403.</title>
        <authorList>
            <consortium name="US DOE Joint Genome Institute (JGI-PGF)"/>
            <person name="Lucas S."/>
            <person name="Copeland A."/>
            <person name="Lapidus A."/>
            <person name="Glavina del Rio T."/>
            <person name="Dalin E."/>
            <person name="Tice H."/>
            <person name="Bruce D."/>
            <person name="Goodwin L."/>
            <person name="Pitluck S."/>
            <person name="Peters L."/>
            <person name="Ovchinnikova G."/>
            <person name="Lu M."/>
            <person name="Kyrpides N."/>
            <person name="Mavromatis K."/>
            <person name="Ivanova N."/>
            <person name="Brettin T."/>
            <person name="Detter J.C."/>
            <person name="Han C."/>
            <person name="Larimer F."/>
            <person name="Land M."/>
            <person name="Hauser L."/>
            <person name="Markowitz V."/>
            <person name="Cheng J.-F."/>
            <person name="Hugenholtz P."/>
            <person name="Woyke T."/>
            <person name="Wu D."/>
            <person name="Spring S."/>
            <person name="Schroeder M."/>
            <person name="Kopitz M."/>
            <person name="Brambilla E."/>
            <person name="Klenk H.-P."/>
            <person name="Eisen J.A."/>
        </authorList>
    </citation>
    <scope>NUCLEOTIDE SEQUENCE</scope>
    <source>
        <strain evidence="2">DSM 3403</strain>
    </source>
</reference>